<name>A0AAV8YME2_9CUCU</name>
<protein>
    <recommendedName>
        <fullName evidence="3">dihydropyrimidinase</fullName>
        <ecNumber evidence="3">3.5.2.2</ecNumber>
    </recommendedName>
</protein>
<evidence type="ECO:0000256" key="2">
    <source>
        <dbReference type="ARBA" id="ARBA00036696"/>
    </source>
</evidence>
<accession>A0AAV8YME2</accession>
<dbReference type="Proteomes" id="UP001162162">
    <property type="component" value="Unassembled WGS sequence"/>
</dbReference>
<evidence type="ECO:0000256" key="3">
    <source>
        <dbReference type="ARBA" id="ARBA00039113"/>
    </source>
</evidence>
<dbReference type="AlphaFoldDB" id="A0AAV8YME2"/>
<dbReference type="SUPFAM" id="SSF51338">
    <property type="entry name" value="Composite domain of metallo-dependent hydrolases"/>
    <property type="match status" value="1"/>
</dbReference>
<sequence length="107" mass="11883">SSQNRLLIKNGKVVNADEITEDDVYIEDGGTRIIDARQRYVFPGGIDPHTHFEFEFMGTKSVDDFYQGTKAAIAGGTTMISITKIEELRGYILKATVKSEEAILNVL</sequence>
<comment type="cofactor">
    <cofactor evidence="1">
        <name>Zn(2+)</name>
        <dbReference type="ChEBI" id="CHEBI:29105"/>
    </cofactor>
</comment>
<dbReference type="GO" id="GO:0004157">
    <property type="term" value="F:dihydropyrimidinase activity"/>
    <property type="evidence" value="ECO:0007669"/>
    <property type="project" value="UniProtKB-EC"/>
</dbReference>
<dbReference type="GO" id="GO:0006208">
    <property type="term" value="P:pyrimidine nucleobase catabolic process"/>
    <property type="evidence" value="ECO:0007669"/>
    <property type="project" value="TreeGrafter"/>
</dbReference>
<dbReference type="EC" id="3.5.2.2" evidence="3"/>
<dbReference type="InterPro" id="IPR050378">
    <property type="entry name" value="Metallo-dep_Hydrolases_sf"/>
</dbReference>
<dbReference type="PANTHER" id="PTHR11647">
    <property type="entry name" value="HYDRANTOINASE/DIHYDROPYRIMIDINASE FAMILY MEMBER"/>
    <property type="match status" value="1"/>
</dbReference>
<dbReference type="Gene3D" id="2.30.40.10">
    <property type="entry name" value="Urease, subunit C, domain 1"/>
    <property type="match status" value="1"/>
</dbReference>
<evidence type="ECO:0000256" key="1">
    <source>
        <dbReference type="ARBA" id="ARBA00001947"/>
    </source>
</evidence>
<dbReference type="Gene3D" id="3.20.20.140">
    <property type="entry name" value="Metal-dependent hydrolases"/>
    <property type="match status" value="1"/>
</dbReference>
<dbReference type="EMBL" id="JAPWTK010000070">
    <property type="protein sequence ID" value="KAJ8952366.1"/>
    <property type="molecule type" value="Genomic_DNA"/>
</dbReference>
<dbReference type="InterPro" id="IPR011059">
    <property type="entry name" value="Metal-dep_hydrolase_composite"/>
</dbReference>
<evidence type="ECO:0000313" key="6">
    <source>
        <dbReference type="Proteomes" id="UP001162162"/>
    </source>
</evidence>
<dbReference type="PANTHER" id="PTHR11647:SF1">
    <property type="entry name" value="COLLAPSIN RESPONSE MEDIATOR PROTEIN"/>
    <property type="match status" value="1"/>
</dbReference>
<dbReference type="InterPro" id="IPR006680">
    <property type="entry name" value="Amidohydro-rel"/>
</dbReference>
<feature type="domain" description="Amidohydrolase-related" evidence="4">
    <location>
        <begin position="40"/>
        <end position="87"/>
    </location>
</feature>
<dbReference type="Pfam" id="PF01979">
    <property type="entry name" value="Amidohydro_1"/>
    <property type="match status" value="1"/>
</dbReference>
<dbReference type="GO" id="GO:0005829">
    <property type="term" value="C:cytosol"/>
    <property type="evidence" value="ECO:0007669"/>
    <property type="project" value="TreeGrafter"/>
</dbReference>
<feature type="non-terminal residue" evidence="5">
    <location>
        <position position="1"/>
    </location>
</feature>
<organism evidence="5 6">
    <name type="scientific">Aromia moschata</name>
    <dbReference type="NCBI Taxonomy" id="1265417"/>
    <lineage>
        <taxon>Eukaryota</taxon>
        <taxon>Metazoa</taxon>
        <taxon>Ecdysozoa</taxon>
        <taxon>Arthropoda</taxon>
        <taxon>Hexapoda</taxon>
        <taxon>Insecta</taxon>
        <taxon>Pterygota</taxon>
        <taxon>Neoptera</taxon>
        <taxon>Endopterygota</taxon>
        <taxon>Coleoptera</taxon>
        <taxon>Polyphaga</taxon>
        <taxon>Cucujiformia</taxon>
        <taxon>Chrysomeloidea</taxon>
        <taxon>Cerambycidae</taxon>
        <taxon>Cerambycinae</taxon>
        <taxon>Callichromatini</taxon>
        <taxon>Aromia</taxon>
    </lineage>
</organism>
<keyword evidence="6" id="KW-1185">Reference proteome</keyword>
<reference evidence="5" key="1">
    <citation type="journal article" date="2023" name="Insect Mol. Biol.">
        <title>Genome sequencing provides insights into the evolution of gene families encoding plant cell wall-degrading enzymes in longhorned beetles.</title>
        <authorList>
            <person name="Shin N.R."/>
            <person name="Okamura Y."/>
            <person name="Kirsch R."/>
            <person name="Pauchet Y."/>
        </authorList>
    </citation>
    <scope>NUCLEOTIDE SEQUENCE</scope>
    <source>
        <strain evidence="5">AMC_N1</strain>
    </source>
</reference>
<proteinExistence type="predicted"/>
<evidence type="ECO:0000313" key="5">
    <source>
        <dbReference type="EMBL" id="KAJ8952366.1"/>
    </source>
</evidence>
<comment type="caution">
    <text evidence="5">The sequence shown here is derived from an EMBL/GenBank/DDBJ whole genome shotgun (WGS) entry which is preliminary data.</text>
</comment>
<evidence type="ECO:0000259" key="4">
    <source>
        <dbReference type="Pfam" id="PF01979"/>
    </source>
</evidence>
<gene>
    <name evidence="5" type="ORF">NQ318_017260</name>
</gene>
<comment type="catalytic activity">
    <reaction evidence="2">
        <text>5,6-dihydrouracil + H2O = 3-(carbamoylamino)propanoate + H(+)</text>
        <dbReference type="Rhea" id="RHEA:16121"/>
        <dbReference type="ChEBI" id="CHEBI:11892"/>
        <dbReference type="ChEBI" id="CHEBI:15377"/>
        <dbReference type="ChEBI" id="CHEBI:15378"/>
        <dbReference type="ChEBI" id="CHEBI:15901"/>
        <dbReference type="EC" id="3.5.2.2"/>
    </reaction>
</comment>